<feature type="transmembrane region" description="Helical" evidence="1">
    <location>
        <begin position="74"/>
        <end position="95"/>
    </location>
</feature>
<protein>
    <submittedName>
        <fullName evidence="2">Uncharacterized protein</fullName>
    </submittedName>
</protein>
<organism evidence="2 3">
    <name type="scientific">Candidatus Zambryskibacteria bacterium RIFOXYD2_FULL_43_10</name>
    <dbReference type="NCBI Taxonomy" id="1802782"/>
    <lineage>
        <taxon>Bacteria</taxon>
        <taxon>Candidatus Zambryskiibacteriota</taxon>
    </lineage>
</organism>
<keyword evidence="1" id="KW-0472">Membrane</keyword>
<name>A0A1G2V8E4_9BACT</name>
<evidence type="ECO:0000313" key="2">
    <source>
        <dbReference type="EMBL" id="OHB17899.1"/>
    </source>
</evidence>
<dbReference type="STRING" id="1802782.A2544_01405"/>
<evidence type="ECO:0000256" key="1">
    <source>
        <dbReference type="SAM" id="Phobius"/>
    </source>
</evidence>
<keyword evidence="1" id="KW-0812">Transmembrane</keyword>
<comment type="caution">
    <text evidence="2">The sequence shown here is derived from an EMBL/GenBank/DDBJ whole genome shotgun (WGS) entry which is preliminary data.</text>
</comment>
<feature type="transmembrane region" description="Helical" evidence="1">
    <location>
        <begin position="34"/>
        <end position="54"/>
    </location>
</feature>
<keyword evidence="1" id="KW-1133">Transmembrane helix</keyword>
<proteinExistence type="predicted"/>
<gene>
    <name evidence="2" type="ORF">A2544_01405</name>
</gene>
<dbReference type="EMBL" id="MHWZ01000011">
    <property type="protein sequence ID" value="OHB17899.1"/>
    <property type="molecule type" value="Genomic_DNA"/>
</dbReference>
<dbReference type="AlphaFoldDB" id="A0A1G2V8E4"/>
<sequence>MWRTLIVCNSPPDFPEPCGFSHLILLAQNLINDLIVISTFLATAAFAYAGFILLTSGGNESAKNKAKEIFRKVLFGYLWILGAWLLVYTITSALLNPGFSILGAP</sequence>
<evidence type="ECO:0000313" key="3">
    <source>
        <dbReference type="Proteomes" id="UP000176868"/>
    </source>
</evidence>
<dbReference type="Proteomes" id="UP000176868">
    <property type="component" value="Unassembled WGS sequence"/>
</dbReference>
<accession>A0A1G2V8E4</accession>
<reference evidence="2 3" key="1">
    <citation type="journal article" date="2016" name="Nat. Commun.">
        <title>Thousands of microbial genomes shed light on interconnected biogeochemical processes in an aquifer system.</title>
        <authorList>
            <person name="Anantharaman K."/>
            <person name="Brown C.T."/>
            <person name="Hug L.A."/>
            <person name="Sharon I."/>
            <person name="Castelle C.J."/>
            <person name="Probst A.J."/>
            <person name="Thomas B.C."/>
            <person name="Singh A."/>
            <person name="Wilkins M.J."/>
            <person name="Karaoz U."/>
            <person name="Brodie E.L."/>
            <person name="Williams K.H."/>
            <person name="Hubbard S.S."/>
            <person name="Banfield J.F."/>
        </authorList>
    </citation>
    <scope>NUCLEOTIDE SEQUENCE [LARGE SCALE GENOMIC DNA]</scope>
</reference>